<proteinExistence type="predicted"/>
<dbReference type="SMART" id="SM01040">
    <property type="entry name" value="Bro-N"/>
    <property type="match status" value="1"/>
</dbReference>
<evidence type="ECO:0000259" key="1">
    <source>
        <dbReference type="PROSITE" id="PS51750"/>
    </source>
</evidence>
<dbReference type="InterPro" id="IPR003497">
    <property type="entry name" value="BRO_N_domain"/>
</dbReference>
<dbReference type="PROSITE" id="PS51750">
    <property type="entry name" value="BRO_N"/>
    <property type="match status" value="1"/>
</dbReference>
<dbReference type="PANTHER" id="PTHR36180:SF2">
    <property type="entry name" value="BRO FAMILY PROTEIN"/>
    <property type="match status" value="1"/>
</dbReference>
<evidence type="ECO:0000313" key="2">
    <source>
        <dbReference type="EMBL" id="GAA6270208.1"/>
    </source>
</evidence>
<dbReference type="PANTHER" id="PTHR36180">
    <property type="entry name" value="DNA-BINDING PROTEIN-RELATED-RELATED"/>
    <property type="match status" value="1"/>
</dbReference>
<keyword evidence="3" id="KW-1185">Reference proteome</keyword>
<dbReference type="Proteomes" id="UP001600894">
    <property type="component" value="Unassembled WGS sequence"/>
</dbReference>
<gene>
    <name evidence="2" type="ORF">F130042H8_32680</name>
</gene>
<reference evidence="2 3" key="1">
    <citation type="submission" date="2024-04" db="EMBL/GenBank/DDBJ databases">
        <title>Defined microbial consortia suppress multidrug-resistant proinflammatory Enterobacteriaceae via ecological control.</title>
        <authorList>
            <person name="Furuichi M."/>
            <person name="Kawaguchi T."/>
            <person name="Pust M."/>
            <person name="Yasuma K."/>
            <person name="Plichta D."/>
            <person name="Hasegawa N."/>
            <person name="Ohya T."/>
            <person name="Bhattarai S."/>
            <person name="Sasajima S."/>
            <person name="Aoto Y."/>
            <person name="Tuganbaev T."/>
            <person name="Yaginuma M."/>
            <person name="Ueda M."/>
            <person name="Okahashi N."/>
            <person name="Amafuji K."/>
            <person name="Kiridooshi Y."/>
            <person name="Sugita K."/>
            <person name="Strazar M."/>
            <person name="Skelly A."/>
            <person name="Suda W."/>
            <person name="Hattori M."/>
            <person name="Nakamoto N."/>
            <person name="Caballero S."/>
            <person name="Norman J."/>
            <person name="Olle B."/>
            <person name="Tanoue T."/>
            <person name="Arita M."/>
            <person name="Bucci V."/>
            <person name="Atarashi K."/>
            <person name="Xavier R."/>
            <person name="Honda K."/>
        </authorList>
    </citation>
    <scope>NUCLEOTIDE SEQUENCE [LARGE SCALE GENOMIC DNA]</scope>
    <source>
        <strain evidence="3">f13</strain>
    </source>
</reference>
<accession>A0ABQ0B1P7</accession>
<dbReference type="EMBL" id="BAABXL010000001">
    <property type="protein sequence ID" value="GAA6270208.1"/>
    <property type="molecule type" value="Genomic_DNA"/>
</dbReference>
<evidence type="ECO:0000313" key="3">
    <source>
        <dbReference type="Proteomes" id="UP001600894"/>
    </source>
</evidence>
<name>A0ABQ0B1P7_9FIRM</name>
<feature type="domain" description="Bro-N" evidence="1">
    <location>
        <begin position="1"/>
        <end position="88"/>
    </location>
</feature>
<protein>
    <recommendedName>
        <fullName evidence="1">Bro-N domain-containing protein</fullName>
    </recommendedName>
</protein>
<sequence length="152" mass="17189">MIENEPWFVDEDVAEALGFKNTRQGIASNVNEEDKGVHSVDTPSGKQNMTIINESGLYVLIFGSKLESAKQFKHWVTSEVLSTIRKILSLTAVHIPLFFLLPSRCKVLLALTGGLCPWFVKCDYNATNFAQKEKLGKRKRATLHFTEQRIFT</sequence>
<comment type="caution">
    <text evidence="2">The sequence shown here is derived from an EMBL/GenBank/DDBJ whole genome shotgun (WGS) entry which is preliminary data.</text>
</comment>
<organism evidence="2 3">
    <name type="scientific">Enterocloster alcoholdehydrogenati</name>
    <dbReference type="NCBI Taxonomy" id="2547410"/>
    <lineage>
        <taxon>Bacteria</taxon>
        <taxon>Bacillati</taxon>
        <taxon>Bacillota</taxon>
        <taxon>Clostridia</taxon>
        <taxon>Lachnospirales</taxon>
        <taxon>Lachnospiraceae</taxon>
        <taxon>Enterocloster</taxon>
    </lineage>
</organism>
<dbReference type="RefSeq" id="WP_390470837.1">
    <property type="nucleotide sequence ID" value="NZ_BAABXL010000001.1"/>
</dbReference>
<dbReference type="Pfam" id="PF02498">
    <property type="entry name" value="Bro-N"/>
    <property type="match status" value="1"/>
</dbReference>